<dbReference type="OrthoDB" id="9781963at2"/>
<dbReference type="GO" id="GO:0008237">
    <property type="term" value="F:metallopeptidase activity"/>
    <property type="evidence" value="ECO:0007669"/>
    <property type="project" value="UniProtKB-KW"/>
</dbReference>
<keyword evidence="5 12" id="KW-0812">Transmembrane</keyword>
<feature type="transmembrane region" description="Helical" evidence="12">
    <location>
        <begin position="172"/>
        <end position="202"/>
    </location>
</feature>
<feature type="transmembrane region" description="Helical" evidence="12">
    <location>
        <begin position="109"/>
        <end position="129"/>
    </location>
</feature>
<feature type="transmembrane region" description="Helical" evidence="12">
    <location>
        <begin position="134"/>
        <end position="152"/>
    </location>
</feature>
<evidence type="ECO:0000256" key="6">
    <source>
        <dbReference type="ARBA" id="ARBA00022723"/>
    </source>
</evidence>
<dbReference type="AlphaFoldDB" id="A0A348AKY7"/>
<comment type="subcellular location">
    <subcellularLocation>
        <location evidence="2">Membrane</location>
        <topology evidence="2">Multi-pass membrane protein</topology>
    </subcellularLocation>
</comment>
<evidence type="ECO:0000256" key="9">
    <source>
        <dbReference type="ARBA" id="ARBA00022989"/>
    </source>
</evidence>
<dbReference type="PANTHER" id="PTHR39188">
    <property type="entry name" value="MEMBRANE-ASSOCIATED ZINC METALLOPROTEASE M50B"/>
    <property type="match status" value="1"/>
</dbReference>
<evidence type="ECO:0000256" key="4">
    <source>
        <dbReference type="ARBA" id="ARBA00022670"/>
    </source>
</evidence>
<keyword evidence="7" id="KW-0378">Hydrolase</keyword>
<keyword evidence="6" id="KW-0479">Metal-binding</keyword>
<accession>A0A348AKY7</accession>
<comment type="similarity">
    <text evidence="3">Belongs to the peptidase M50B family.</text>
</comment>
<feature type="transmembrane region" description="Helical" evidence="12">
    <location>
        <begin position="223"/>
        <end position="241"/>
    </location>
</feature>
<organism evidence="14 15">
    <name type="scientific">Methylomusa anaerophila</name>
    <dbReference type="NCBI Taxonomy" id="1930071"/>
    <lineage>
        <taxon>Bacteria</taxon>
        <taxon>Bacillati</taxon>
        <taxon>Bacillota</taxon>
        <taxon>Negativicutes</taxon>
        <taxon>Selenomonadales</taxon>
        <taxon>Sporomusaceae</taxon>
        <taxon>Methylomusa</taxon>
    </lineage>
</organism>
<evidence type="ECO:0000313" key="15">
    <source>
        <dbReference type="Proteomes" id="UP000276437"/>
    </source>
</evidence>
<dbReference type="KEGG" id="mana:MAMMFC1_02419"/>
<evidence type="ECO:0000256" key="7">
    <source>
        <dbReference type="ARBA" id="ARBA00022801"/>
    </source>
</evidence>
<feature type="transmembrane region" description="Helical" evidence="12">
    <location>
        <begin position="44"/>
        <end position="65"/>
    </location>
</feature>
<dbReference type="GO" id="GO:0046872">
    <property type="term" value="F:metal ion binding"/>
    <property type="evidence" value="ECO:0007669"/>
    <property type="project" value="UniProtKB-KW"/>
</dbReference>
<protein>
    <submittedName>
        <fullName evidence="14">Peptidase family M50</fullName>
    </submittedName>
</protein>
<keyword evidence="11 12" id="KW-0472">Membrane</keyword>
<evidence type="ECO:0000256" key="2">
    <source>
        <dbReference type="ARBA" id="ARBA00004141"/>
    </source>
</evidence>
<reference evidence="14 15" key="1">
    <citation type="journal article" date="2018" name="Int. J. Syst. Evol. Microbiol.">
        <title>Methylomusa anaerophila gen. nov., sp. nov., an anaerobic methanol-utilizing bacterium isolated from a microbial fuel cell.</title>
        <authorList>
            <person name="Amano N."/>
            <person name="Yamamuro A."/>
            <person name="Miyahara M."/>
            <person name="Kouzuma A."/>
            <person name="Abe T."/>
            <person name="Watanabe K."/>
        </authorList>
    </citation>
    <scope>NUCLEOTIDE SEQUENCE [LARGE SCALE GENOMIC DNA]</scope>
    <source>
        <strain evidence="14 15">MMFC1</strain>
    </source>
</reference>
<dbReference type="GO" id="GO:0016020">
    <property type="term" value="C:membrane"/>
    <property type="evidence" value="ECO:0007669"/>
    <property type="project" value="UniProtKB-SubCell"/>
</dbReference>
<evidence type="ECO:0000256" key="8">
    <source>
        <dbReference type="ARBA" id="ARBA00022833"/>
    </source>
</evidence>
<evidence type="ECO:0000259" key="13">
    <source>
        <dbReference type="Pfam" id="PF02163"/>
    </source>
</evidence>
<keyword evidence="8" id="KW-0862">Zinc</keyword>
<dbReference type="EMBL" id="AP018449">
    <property type="protein sequence ID" value="BBB91735.1"/>
    <property type="molecule type" value="Genomic_DNA"/>
</dbReference>
<dbReference type="RefSeq" id="WP_126308721.1">
    <property type="nucleotide sequence ID" value="NZ_AP018449.1"/>
</dbReference>
<evidence type="ECO:0000256" key="5">
    <source>
        <dbReference type="ARBA" id="ARBA00022692"/>
    </source>
</evidence>
<proteinExistence type="inferred from homology"/>
<evidence type="ECO:0000256" key="10">
    <source>
        <dbReference type="ARBA" id="ARBA00023049"/>
    </source>
</evidence>
<evidence type="ECO:0000256" key="12">
    <source>
        <dbReference type="SAM" id="Phobius"/>
    </source>
</evidence>
<keyword evidence="15" id="KW-1185">Reference proteome</keyword>
<feature type="transmembrane region" description="Helical" evidence="12">
    <location>
        <begin position="77"/>
        <end position="97"/>
    </location>
</feature>
<dbReference type="InterPro" id="IPR008915">
    <property type="entry name" value="Peptidase_M50"/>
</dbReference>
<dbReference type="Pfam" id="PF02163">
    <property type="entry name" value="Peptidase_M50"/>
    <property type="match status" value="1"/>
</dbReference>
<evidence type="ECO:0000256" key="3">
    <source>
        <dbReference type="ARBA" id="ARBA00007931"/>
    </source>
</evidence>
<dbReference type="GO" id="GO:0006508">
    <property type="term" value="P:proteolysis"/>
    <property type="evidence" value="ECO:0007669"/>
    <property type="project" value="UniProtKB-KW"/>
</dbReference>
<evidence type="ECO:0000256" key="11">
    <source>
        <dbReference type="ARBA" id="ARBA00023136"/>
    </source>
</evidence>
<keyword evidence="10" id="KW-0482">Metalloprotease</keyword>
<sequence>MSQWKVIYFGRRVVRRLWVGLMGLIAVLKLGGTMSAAVSMVLSLLVYALAFGVQFAAGFIILLLVHELGHVLASRVVGIKAAGPMFIPFIGAIIHLNKMPLNAKMTANIAIGGPAAGTISAMICLAFYLWTDSVLMLVLSYTACILNLFNLIPCTPLDGERIAAAISPRLWWLGSLVIGVVFLYTYNIFILVIFLFSLLQLWQGEEEKDEQYYQLTAFQRFTVAWWYFGLLCVLGFTTLYVTDLLK</sequence>
<comment type="cofactor">
    <cofactor evidence="1">
        <name>Zn(2+)</name>
        <dbReference type="ChEBI" id="CHEBI:29105"/>
    </cofactor>
</comment>
<evidence type="ECO:0000256" key="1">
    <source>
        <dbReference type="ARBA" id="ARBA00001947"/>
    </source>
</evidence>
<dbReference type="Proteomes" id="UP000276437">
    <property type="component" value="Chromosome"/>
</dbReference>
<feature type="domain" description="Peptidase M50" evidence="13">
    <location>
        <begin position="55"/>
        <end position="129"/>
    </location>
</feature>
<name>A0A348AKY7_9FIRM</name>
<keyword evidence="4" id="KW-0645">Protease</keyword>
<feature type="transmembrane region" description="Helical" evidence="12">
    <location>
        <begin position="17"/>
        <end position="38"/>
    </location>
</feature>
<keyword evidence="9 12" id="KW-1133">Transmembrane helix</keyword>
<dbReference type="PANTHER" id="PTHR39188:SF3">
    <property type="entry name" value="STAGE IV SPORULATION PROTEIN FB"/>
    <property type="match status" value="1"/>
</dbReference>
<gene>
    <name evidence="14" type="ORF">MAMMFC1_02419</name>
</gene>
<evidence type="ECO:0000313" key="14">
    <source>
        <dbReference type="EMBL" id="BBB91735.1"/>
    </source>
</evidence>